<keyword evidence="2" id="KW-1185">Reference proteome</keyword>
<evidence type="ECO:0000313" key="2">
    <source>
        <dbReference type="Proteomes" id="UP001056120"/>
    </source>
</evidence>
<reference evidence="1 2" key="2">
    <citation type="journal article" date="2022" name="Mol. Ecol. Resour.">
        <title>The genomes of chicory, endive, great burdock and yacon provide insights into Asteraceae paleo-polyploidization history and plant inulin production.</title>
        <authorList>
            <person name="Fan W."/>
            <person name="Wang S."/>
            <person name="Wang H."/>
            <person name="Wang A."/>
            <person name="Jiang F."/>
            <person name="Liu H."/>
            <person name="Zhao H."/>
            <person name="Xu D."/>
            <person name="Zhang Y."/>
        </authorList>
    </citation>
    <scope>NUCLEOTIDE SEQUENCE [LARGE SCALE GENOMIC DNA]</scope>
    <source>
        <strain evidence="2">cv. Yunnan</strain>
        <tissue evidence="1">Leaves</tissue>
    </source>
</reference>
<reference evidence="2" key="1">
    <citation type="journal article" date="2022" name="Mol. Ecol. Resour.">
        <title>The genomes of chicory, endive, great burdock and yacon provide insights into Asteraceae palaeo-polyploidization history and plant inulin production.</title>
        <authorList>
            <person name="Fan W."/>
            <person name="Wang S."/>
            <person name="Wang H."/>
            <person name="Wang A."/>
            <person name="Jiang F."/>
            <person name="Liu H."/>
            <person name="Zhao H."/>
            <person name="Xu D."/>
            <person name="Zhang Y."/>
        </authorList>
    </citation>
    <scope>NUCLEOTIDE SEQUENCE [LARGE SCALE GENOMIC DNA]</scope>
    <source>
        <strain evidence="2">cv. Yunnan</strain>
    </source>
</reference>
<sequence length="119" mass="13277">MSWELPPLGVPLDRILATLICHSKKNEIHYGALQHGIYQLQESQDLAERTAACVDQIRGDLQTTDDVHNNLVDLVMEMKNEMADLTRRVEAAKQCTTEDEETITTMMTGSSDTGACAFH</sequence>
<dbReference type="Proteomes" id="UP001056120">
    <property type="component" value="Linkage Group LG16"/>
</dbReference>
<protein>
    <submittedName>
        <fullName evidence="1">Uncharacterized protein</fullName>
    </submittedName>
</protein>
<comment type="caution">
    <text evidence="1">The sequence shown here is derived from an EMBL/GenBank/DDBJ whole genome shotgun (WGS) entry which is preliminary data.</text>
</comment>
<accession>A0ACB9FT94</accession>
<organism evidence="1 2">
    <name type="scientific">Smallanthus sonchifolius</name>
    <dbReference type="NCBI Taxonomy" id="185202"/>
    <lineage>
        <taxon>Eukaryota</taxon>
        <taxon>Viridiplantae</taxon>
        <taxon>Streptophyta</taxon>
        <taxon>Embryophyta</taxon>
        <taxon>Tracheophyta</taxon>
        <taxon>Spermatophyta</taxon>
        <taxon>Magnoliopsida</taxon>
        <taxon>eudicotyledons</taxon>
        <taxon>Gunneridae</taxon>
        <taxon>Pentapetalae</taxon>
        <taxon>asterids</taxon>
        <taxon>campanulids</taxon>
        <taxon>Asterales</taxon>
        <taxon>Asteraceae</taxon>
        <taxon>Asteroideae</taxon>
        <taxon>Heliantheae alliance</taxon>
        <taxon>Millerieae</taxon>
        <taxon>Smallanthus</taxon>
    </lineage>
</organism>
<proteinExistence type="predicted"/>
<dbReference type="EMBL" id="CM042033">
    <property type="protein sequence ID" value="KAI3773787.1"/>
    <property type="molecule type" value="Genomic_DNA"/>
</dbReference>
<gene>
    <name evidence="1" type="ORF">L1987_48320</name>
</gene>
<evidence type="ECO:0000313" key="1">
    <source>
        <dbReference type="EMBL" id="KAI3773787.1"/>
    </source>
</evidence>
<name>A0ACB9FT94_9ASTR</name>